<accession>C8X3A4</accession>
<name>C8X3A4_DESRD</name>
<organism evidence="1 2">
    <name type="scientific">Desulfohalobium retbaense (strain ATCC 49708 / DSM 5692 / JCM 16813 / HR100)</name>
    <dbReference type="NCBI Taxonomy" id="485915"/>
    <lineage>
        <taxon>Bacteria</taxon>
        <taxon>Pseudomonadati</taxon>
        <taxon>Thermodesulfobacteriota</taxon>
        <taxon>Desulfovibrionia</taxon>
        <taxon>Desulfovibrionales</taxon>
        <taxon>Desulfohalobiaceae</taxon>
        <taxon>Desulfohalobium</taxon>
    </lineage>
</organism>
<dbReference type="STRING" id="485915.Dret_1617"/>
<dbReference type="OrthoDB" id="5421321at2"/>
<protein>
    <submittedName>
        <fullName evidence="1">Uncharacterized protein</fullName>
    </submittedName>
</protein>
<dbReference type="EMBL" id="CP001734">
    <property type="protein sequence ID" value="ACV68901.1"/>
    <property type="molecule type" value="Genomic_DNA"/>
</dbReference>
<keyword evidence="2" id="KW-1185">Reference proteome</keyword>
<proteinExistence type="predicted"/>
<sequence>MTSAQAQQYQSAVALWALLRPYSGLKLQLDCGHHVTLCPGHPLVNDIVIRQSARRLVCPSCAYTGM</sequence>
<dbReference type="HOGENOM" id="CLU_2896778_0_0_7"/>
<gene>
    <name evidence="1" type="ordered locus">Dret_1617</name>
</gene>
<dbReference type="RefSeq" id="WP_015752044.1">
    <property type="nucleotide sequence ID" value="NC_013223.1"/>
</dbReference>
<dbReference type="KEGG" id="drt:Dret_1617"/>
<evidence type="ECO:0000313" key="1">
    <source>
        <dbReference type="EMBL" id="ACV68901.1"/>
    </source>
</evidence>
<evidence type="ECO:0000313" key="2">
    <source>
        <dbReference type="Proteomes" id="UP000001052"/>
    </source>
</evidence>
<dbReference type="AlphaFoldDB" id="C8X3A4"/>
<reference evidence="1 2" key="2">
    <citation type="journal article" date="2010" name="Stand. Genomic Sci.">
        <title>Complete genome sequence of Desulfohalobium retbaense type strain (HR(100)).</title>
        <authorList>
            <person name="Spring S."/>
            <person name="Nolan M."/>
            <person name="Lapidus A."/>
            <person name="Glavina Del Rio T."/>
            <person name="Copeland A."/>
            <person name="Tice H."/>
            <person name="Cheng J.F."/>
            <person name="Lucas S."/>
            <person name="Land M."/>
            <person name="Chen F."/>
            <person name="Bruce D."/>
            <person name="Goodwin L."/>
            <person name="Pitluck S."/>
            <person name="Ivanova N."/>
            <person name="Mavromatis K."/>
            <person name="Mikhailova N."/>
            <person name="Pati A."/>
            <person name="Chen A."/>
            <person name="Palaniappan K."/>
            <person name="Hauser L."/>
            <person name="Chang Y.J."/>
            <person name="Jeffries C.D."/>
            <person name="Munk C."/>
            <person name="Kiss H."/>
            <person name="Chain P."/>
            <person name="Han C."/>
            <person name="Brettin T."/>
            <person name="Detter J.C."/>
            <person name="Schuler E."/>
            <person name="Goker M."/>
            <person name="Rohde M."/>
            <person name="Bristow J."/>
            <person name="Eisen J.A."/>
            <person name="Markowitz V."/>
            <person name="Hugenholtz P."/>
            <person name="Kyrpides N.C."/>
            <person name="Klenk H.P."/>
        </authorList>
    </citation>
    <scope>NUCLEOTIDE SEQUENCE [LARGE SCALE GENOMIC DNA]</scope>
    <source>
        <strain evidence="1 2">DSM 5692</strain>
    </source>
</reference>
<reference evidence="2" key="1">
    <citation type="submission" date="2009-09" db="EMBL/GenBank/DDBJ databases">
        <title>The complete chromosome of Desulfohalobium retbaense DSM 5692.</title>
        <authorList>
            <consortium name="US DOE Joint Genome Institute (JGI-PGF)"/>
            <person name="Lucas S."/>
            <person name="Copeland A."/>
            <person name="Lapidus A."/>
            <person name="Glavina del Rio T."/>
            <person name="Dalin E."/>
            <person name="Tice H."/>
            <person name="Bruce D."/>
            <person name="Goodwin L."/>
            <person name="Pitluck S."/>
            <person name="Kyrpides N."/>
            <person name="Mavromatis K."/>
            <person name="Ivanova N."/>
            <person name="Mikhailova N."/>
            <person name="Munk A.C."/>
            <person name="Brettin T."/>
            <person name="Detter J.C."/>
            <person name="Han C."/>
            <person name="Tapia R."/>
            <person name="Larimer F."/>
            <person name="Land M."/>
            <person name="Hauser L."/>
            <person name="Markowitz V."/>
            <person name="Cheng J.-F."/>
            <person name="Hugenholtz P."/>
            <person name="Woyke T."/>
            <person name="Wu D."/>
            <person name="Spring S."/>
            <person name="Klenk H.-P."/>
            <person name="Eisen J.A."/>
        </authorList>
    </citation>
    <scope>NUCLEOTIDE SEQUENCE [LARGE SCALE GENOMIC DNA]</scope>
    <source>
        <strain evidence="2">DSM 5692</strain>
    </source>
</reference>
<dbReference type="Proteomes" id="UP000001052">
    <property type="component" value="Chromosome"/>
</dbReference>